<feature type="region of interest" description="Disordered" evidence="6">
    <location>
        <begin position="57"/>
        <end position="88"/>
    </location>
</feature>
<keyword evidence="8" id="KW-1185">Reference proteome</keyword>
<dbReference type="GO" id="GO:0005780">
    <property type="term" value="C:extrinsic component of intraperoxisomal membrane"/>
    <property type="evidence" value="ECO:0007669"/>
    <property type="project" value="InterPro"/>
</dbReference>
<feature type="compositionally biased region" description="Basic and acidic residues" evidence="6">
    <location>
        <begin position="500"/>
        <end position="510"/>
    </location>
</feature>
<evidence type="ECO:0000256" key="2">
    <source>
        <dbReference type="ARBA" id="ARBA00004421"/>
    </source>
</evidence>
<evidence type="ECO:0000313" key="8">
    <source>
        <dbReference type="Proteomes" id="UP000016931"/>
    </source>
</evidence>
<feature type="compositionally biased region" description="Basic and acidic residues" evidence="6">
    <location>
        <begin position="207"/>
        <end position="220"/>
    </location>
</feature>
<evidence type="ECO:0000256" key="1">
    <source>
        <dbReference type="ARBA" id="ARBA00003594"/>
    </source>
</evidence>
<feature type="compositionally biased region" description="Polar residues" evidence="6">
    <location>
        <begin position="355"/>
        <end position="368"/>
    </location>
</feature>
<feature type="compositionally biased region" description="Polar residues" evidence="6">
    <location>
        <begin position="57"/>
        <end position="66"/>
    </location>
</feature>
<dbReference type="HOGENOM" id="CLU_016546_1_1_1"/>
<protein>
    <recommendedName>
        <fullName evidence="4">Inheritance of peroxisomes protein 1</fullName>
    </recommendedName>
</protein>
<feature type="compositionally biased region" description="Basic and acidic residues" evidence="6">
    <location>
        <begin position="585"/>
        <end position="595"/>
    </location>
</feature>
<accession>M3D3Z7</accession>
<evidence type="ECO:0000256" key="6">
    <source>
        <dbReference type="SAM" id="MobiDB-lite"/>
    </source>
</evidence>
<dbReference type="Pfam" id="PF12634">
    <property type="entry name" value="Inp1"/>
    <property type="match status" value="1"/>
</dbReference>
<dbReference type="Proteomes" id="UP000016931">
    <property type="component" value="Unassembled WGS sequence"/>
</dbReference>
<dbReference type="AlphaFoldDB" id="M3D3Z7"/>
<organism evidence="7 8">
    <name type="scientific">Sphaerulina musiva (strain SO2202)</name>
    <name type="common">Poplar stem canker fungus</name>
    <name type="synonym">Septoria musiva</name>
    <dbReference type="NCBI Taxonomy" id="692275"/>
    <lineage>
        <taxon>Eukaryota</taxon>
        <taxon>Fungi</taxon>
        <taxon>Dikarya</taxon>
        <taxon>Ascomycota</taxon>
        <taxon>Pezizomycotina</taxon>
        <taxon>Dothideomycetes</taxon>
        <taxon>Dothideomycetidae</taxon>
        <taxon>Mycosphaerellales</taxon>
        <taxon>Mycosphaerellaceae</taxon>
        <taxon>Sphaerulina</taxon>
    </lineage>
</organism>
<feature type="compositionally biased region" description="Polar residues" evidence="6">
    <location>
        <begin position="511"/>
        <end position="530"/>
    </location>
</feature>
<evidence type="ECO:0000256" key="3">
    <source>
        <dbReference type="ARBA" id="ARBA00010707"/>
    </source>
</evidence>
<dbReference type="RefSeq" id="XP_016761026.1">
    <property type="nucleotide sequence ID" value="XM_016905554.1"/>
</dbReference>
<evidence type="ECO:0000256" key="5">
    <source>
        <dbReference type="ARBA" id="ARBA00023136"/>
    </source>
</evidence>
<gene>
    <name evidence="7" type="ORF">SEPMUDRAFT_149445</name>
</gene>
<evidence type="ECO:0000256" key="4">
    <source>
        <dbReference type="ARBA" id="ARBA00021397"/>
    </source>
</evidence>
<feature type="compositionally biased region" description="Basic and acidic residues" evidence="6">
    <location>
        <begin position="280"/>
        <end position="289"/>
    </location>
</feature>
<feature type="region of interest" description="Disordered" evidence="6">
    <location>
        <begin position="581"/>
        <end position="605"/>
    </location>
</feature>
<reference evidence="7 8" key="1">
    <citation type="journal article" date="2012" name="PLoS Pathog.">
        <title>Diverse lifestyles and strategies of plant pathogenesis encoded in the genomes of eighteen Dothideomycetes fungi.</title>
        <authorList>
            <person name="Ohm R.A."/>
            <person name="Feau N."/>
            <person name="Henrissat B."/>
            <person name="Schoch C.L."/>
            <person name="Horwitz B.A."/>
            <person name="Barry K.W."/>
            <person name="Condon B.J."/>
            <person name="Copeland A.C."/>
            <person name="Dhillon B."/>
            <person name="Glaser F."/>
            <person name="Hesse C.N."/>
            <person name="Kosti I."/>
            <person name="LaButti K."/>
            <person name="Lindquist E.A."/>
            <person name="Lucas S."/>
            <person name="Salamov A.A."/>
            <person name="Bradshaw R.E."/>
            <person name="Ciuffetti L."/>
            <person name="Hamelin R.C."/>
            <person name="Kema G.H.J."/>
            <person name="Lawrence C."/>
            <person name="Scott J.A."/>
            <person name="Spatafora J.W."/>
            <person name="Turgeon B.G."/>
            <person name="de Wit P.J.G.M."/>
            <person name="Zhong S."/>
            <person name="Goodwin S.B."/>
            <person name="Grigoriev I.V."/>
        </authorList>
    </citation>
    <scope>NUCLEOTIDE SEQUENCE [LARGE SCALE GENOMIC DNA]</scope>
    <source>
        <strain evidence="7 8">SO2202</strain>
    </source>
</reference>
<dbReference type="OMA" id="RTACPFA"/>
<dbReference type="eggNOG" id="ENOG502S7ZC">
    <property type="taxonomic scope" value="Eukaryota"/>
</dbReference>
<evidence type="ECO:0000313" key="7">
    <source>
        <dbReference type="EMBL" id="EMF12905.1"/>
    </source>
</evidence>
<feature type="compositionally biased region" description="Polar residues" evidence="6">
    <location>
        <begin position="295"/>
        <end position="306"/>
    </location>
</feature>
<name>M3D3Z7_SPHMS</name>
<dbReference type="GO" id="GO:0045033">
    <property type="term" value="P:peroxisome inheritance"/>
    <property type="evidence" value="ECO:0007669"/>
    <property type="project" value="InterPro"/>
</dbReference>
<dbReference type="InterPro" id="IPR024758">
    <property type="entry name" value="Inp1"/>
</dbReference>
<feature type="compositionally biased region" description="Polar residues" evidence="6">
    <location>
        <begin position="449"/>
        <end position="460"/>
    </location>
</feature>
<comment type="similarity">
    <text evidence="3">Belongs to the INP1 family.</text>
</comment>
<feature type="compositionally biased region" description="Basic and acidic residues" evidence="6">
    <location>
        <begin position="811"/>
        <end position="821"/>
    </location>
</feature>
<dbReference type="STRING" id="692275.M3D3Z7"/>
<sequence>MSTPVPRTPDQTSRNVALNRSFSAAHAPNRAQPIADIGATEGVETLFSHASGKIVKFTSNAPTRPNSSGQSGTWSPGGGGGLHQPGTLPWATLTEKTMAAGPLEIYRVPGSVSFLHSGSLLHAIMPRSNCWCVDGVSKFAMRVLPDTYYRIELPGNTPEDLAKVEEFKITLQKVLFYERTACPFARTFQVDLPIEGEPKPRKKRRRTDGPAKKWKLDKAYSWKPEGWTPEQDAPSDGSSGSGTTSDEEGSSGSPEELADGLAEHVAELSVNRPAPARKPTVKDRARGIELRSVTAPPQLQVQSTPPSRLRASFLPARNDHTHTTSPSRPRGAKVPDTSAGATRKELLQKDISPTLLGQPSTPSRSVSQEAREPDAPPGASSEEHPSHAASDGMPILLTSATSDIEAPKSSNMSEASAEGDNVQDHRSLQSMPTDMPPSPPDSNIGLDFASSNDASSQPPISQEDASHAPQRIVHDAALAASAGPSVNVEKASQLHQNRGVAERAAARSDQLESPSVDHSTIVTGVDSTPSEPYGPVEHVATDALFVACDARSDDLPRNRNVQREASAESDQAASLPVVDSQGDTILHDHGGDHAEPPTTPSGSALEVYGTTGVCSERPAETMPMPAAHVEPLSDTSHDIHLDRFSSSEADPFAAIQARIQARRSIGGTSITSPVPIRRRTTGLSSISTASSSSLRSHLSKRHSQEKDQAAISTALVRKTASAFLGPPVHLVAIMLRIAARFAKGAFPKVLLFESPAGMPKRVPGSFDLDDSDIEDEFGSEDEDEENEDDFGVPLRSPIRLVANENLPRTMWESHKKDRERGLVGSSEQE</sequence>
<dbReference type="OrthoDB" id="4097008at2759"/>
<feature type="region of interest" description="Disordered" evidence="6">
    <location>
        <begin position="761"/>
        <end position="829"/>
    </location>
</feature>
<dbReference type="EMBL" id="KB456264">
    <property type="protein sequence ID" value="EMF12905.1"/>
    <property type="molecule type" value="Genomic_DNA"/>
</dbReference>
<proteinExistence type="inferred from homology"/>
<feature type="compositionally biased region" description="Low complexity" evidence="6">
    <location>
        <begin position="234"/>
        <end position="255"/>
    </location>
</feature>
<feature type="compositionally biased region" description="Low complexity" evidence="6">
    <location>
        <begin position="684"/>
        <end position="696"/>
    </location>
</feature>
<feature type="compositionally biased region" description="Polar residues" evidence="6">
    <location>
        <begin position="398"/>
        <end position="414"/>
    </location>
</feature>
<keyword evidence="5" id="KW-0472">Membrane</keyword>
<feature type="compositionally biased region" description="Acidic residues" evidence="6">
    <location>
        <begin position="767"/>
        <end position="790"/>
    </location>
</feature>
<comment type="function">
    <text evidence="1">Required for peroxisome inheritance.</text>
</comment>
<feature type="region of interest" description="Disordered" evidence="6">
    <location>
        <begin position="195"/>
        <end position="532"/>
    </location>
</feature>
<feature type="region of interest" description="Disordered" evidence="6">
    <location>
        <begin position="670"/>
        <end position="705"/>
    </location>
</feature>
<dbReference type="GeneID" id="27902691"/>
<comment type="subcellular location">
    <subcellularLocation>
        <location evidence="2">Peroxisome membrane</location>
        <topology evidence="2">Peripheral membrane protein</topology>
    </subcellularLocation>
</comment>